<keyword evidence="4" id="KW-1185">Reference proteome</keyword>
<dbReference type="PANTHER" id="PTHR12526:SF595">
    <property type="entry name" value="BLL5217 PROTEIN"/>
    <property type="match status" value="1"/>
</dbReference>
<dbReference type="RefSeq" id="WP_341369322.1">
    <property type="nucleotide sequence ID" value="NZ_JBBPCO010000001.1"/>
</dbReference>
<proteinExistence type="predicted"/>
<feature type="domain" description="Glycosyltransferase subfamily 4-like N-terminal" evidence="2">
    <location>
        <begin position="18"/>
        <end position="129"/>
    </location>
</feature>
<accession>A0ABU9D4N3</accession>
<organism evidence="3 4">
    <name type="scientific">Thermithiobacillus plumbiphilus</name>
    <dbReference type="NCBI Taxonomy" id="1729899"/>
    <lineage>
        <taxon>Bacteria</taxon>
        <taxon>Pseudomonadati</taxon>
        <taxon>Pseudomonadota</taxon>
        <taxon>Acidithiobacillia</taxon>
        <taxon>Acidithiobacillales</taxon>
        <taxon>Thermithiobacillaceae</taxon>
        <taxon>Thermithiobacillus</taxon>
    </lineage>
</organism>
<name>A0ABU9D4N3_9PROT</name>
<reference evidence="3 4" key="1">
    <citation type="submission" date="2024-04" db="EMBL/GenBank/DDBJ databases">
        <authorList>
            <person name="Abashina T."/>
            <person name="Shaikin A."/>
        </authorList>
    </citation>
    <scope>NUCLEOTIDE SEQUENCE [LARGE SCALE GENOMIC DNA]</scope>
    <source>
        <strain evidence="3 4">AAFK</strain>
    </source>
</reference>
<dbReference type="Proteomes" id="UP001446205">
    <property type="component" value="Unassembled WGS sequence"/>
</dbReference>
<gene>
    <name evidence="3" type="ORF">WOB96_00625</name>
</gene>
<evidence type="ECO:0000313" key="4">
    <source>
        <dbReference type="Proteomes" id="UP001446205"/>
    </source>
</evidence>
<feature type="domain" description="Glycosyl transferase family 1" evidence="1">
    <location>
        <begin position="170"/>
        <end position="304"/>
    </location>
</feature>
<evidence type="ECO:0000259" key="1">
    <source>
        <dbReference type="Pfam" id="PF00534"/>
    </source>
</evidence>
<dbReference type="EMBL" id="JBBPCO010000001">
    <property type="protein sequence ID" value="MEK8088256.1"/>
    <property type="molecule type" value="Genomic_DNA"/>
</dbReference>
<dbReference type="PANTHER" id="PTHR12526">
    <property type="entry name" value="GLYCOSYLTRANSFERASE"/>
    <property type="match status" value="1"/>
</dbReference>
<sequence length="356" mass="39590">MRIALISTPYLACPPANYGGTELIIHQLADAYVKRGHEVLLYATADSRTRATLKHCFDQPVWPPDPLIGMEHVTFAIQDILKQAVPVDVVHGHDPVSMLMSPLLAGIPFVYTVHHAREDHLSQIYQRHSQVRFVFISERQRALELPLPNSSVIYHGLSPEAYPFSPEVGDYLVFLGRFAPYKGPLEAIAVARKAGLPLCMGGRLHREDLARDDAGFLQALEEGLRQPGVAYLGAVGHARKVELLSHARALLFPVRWEEPFGLVMIESMLCGTPVLAFEHGSVPELIEDGVTGFIVRDEAEMLARLQDVPGLDRARIRDEAVRRFSGGRMAEEYLALYASMLARRGTSHEVSESRFA</sequence>
<dbReference type="Gene3D" id="3.40.50.2000">
    <property type="entry name" value="Glycogen Phosphorylase B"/>
    <property type="match status" value="2"/>
</dbReference>
<dbReference type="CDD" id="cd03802">
    <property type="entry name" value="GT4_AviGT4-like"/>
    <property type="match status" value="1"/>
</dbReference>
<evidence type="ECO:0000313" key="3">
    <source>
        <dbReference type="EMBL" id="MEK8088256.1"/>
    </source>
</evidence>
<comment type="caution">
    <text evidence="3">The sequence shown here is derived from an EMBL/GenBank/DDBJ whole genome shotgun (WGS) entry which is preliminary data.</text>
</comment>
<dbReference type="Pfam" id="PF13439">
    <property type="entry name" value="Glyco_transf_4"/>
    <property type="match status" value="1"/>
</dbReference>
<dbReference type="SUPFAM" id="SSF53756">
    <property type="entry name" value="UDP-Glycosyltransferase/glycogen phosphorylase"/>
    <property type="match status" value="1"/>
</dbReference>
<dbReference type="InterPro" id="IPR001296">
    <property type="entry name" value="Glyco_trans_1"/>
</dbReference>
<dbReference type="Pfam" id="PF00534">
    <property type="entry name" value="Glycos_transf_1"/>
    <property type="match status" value="1"/>
</dbReference>
<evidence type="ECO:0000259" key="2">
    <source>
        <dbReference type="Pfam" id="PF13439"/>
    </source>
</evidence>
<dbReference type="InterPro" id="IPR028098">
    <property type="entry name" value="Glyco_trans_4-like_N"/>
</dbReference>
<protein>
    <submittedName>
        <fullName evidence="3">Glycosyltransferase family 4 protein</fullName>
    </submittedName>
</protein>